<feature type="transmembrane region" description="Helical" evidence="7">
    <location>
        <begin position="36"/>
        <end position="58"/>
    </location>
</feature>
<evidence type="ECO:0000256" key="2">
    <source>
        <dbReference type="ARBA" id="ARBA00006464"/>
    </source>
</evidence>
<comment type="subcellular location">
    <subcellularLocation>
        <location evidence="1">Membrane</location>
        <topology evidence="1">Multi-pass membrane protein</topology>
    </subcellularLocation>
</comment>
<dbReference type="InterPro" id="IPR017475">
    <property type="entry name" value="EPS_sugar_tfrase"/>
</dbReference>
<evidence type="ECO:0000256" key="1">
    <source>
        <dbReference type="ARBA" id="ARBA00004141"/>
    </source>
</evidence>
<dbReference type="RefSeq" id="WP_152235304.1">
    <property type="nucleotide sequence ID" value="NZ_JBHSKZ010000057.1"/>
</dbReference>
<organism evidence="9 10">
    <name type="scientific">Bifidobacterium leontopitheci</name>
    <dbReference type="NCBI Taxonomy" id="2650774"/>
    <lineage>
        <taxon>Bacteria</taxon>
        <taxon>Bacillati</taxon>
        <taxon>Actinomycetota</taxon>
        <taxon>Actinomycetes</taxon>
        <taxon>Bifidobacteriales</taxon>
        <taxon>Bifidobacteriaceae</taxon>
        <taxon>Bifidobacterium</taxon>
    </lineage>
</organism>
<dbReference type="Pfam" id="PF02397">
    <property type="entry name" value="Bac_transf"/>
    <property type="match status" value="1"/>
</dbReference>
<evidence type="ECO:0000256" key="6">
    <source>
        <dbReference type="ARBA" id="ARBA00023136"/>
    </source>
</evidence>
<keyword evidence="5 7" id="KW-1133">Transmembrane helix</keyword>
<feature type="transmembrane region" description="Helical" evidence="7">
    <location>
        <begin position="78"/>
        <end position="98"/>
    </location>
</feature>
<feature type="transmembrane region" description="Helical" evidence="7">
    <location>
        <begin position="110"/>
        <end position="132"/>
    </location>
</feature>
<comment type="similarity">
    <text evidence="2">Belongs to the bacterial sugar transferase family.</text>
</comment>
<dbReference type="GO" id="GO:0016020">
    <property type="term" value="C:membrane"/>
    <property type="evidence" value="ECO:0007669"/>
    <property type="project" value="UniProtKB-SubCell"/>
</dbReference>
<dbReference type="GO" id="GO:0016780">
    <property type="term" value="F:phosphotransferase activity, for other substituted phosphate groups"/>
    <property type="evidence" value="ECO:0007669"/>
    <property type="project" value="TreeGrafter"/>
</dbReference>
<evidence type="ECO:0000256" key="7">
    <source>
        <dbReference type="SAM" id="Phobius"/>
    </source>
</evidence>
<feature type="domain" description="Bacterial sugar transferase" evidence="8">
    <location>
        <begin position="327"/>
        <end position="515"/>
    </location>
</feature>
<evidence type="ECO:0000313" key="10">
    <source>
        <dbReference type="Proteomes" id="UP000441772"/>
    </source>
</evidence>
<proteinExistence type="inferred from homology"/>
<dbReference type="PANTHER" id="PTHR30576:SF10">
    <property type="entry name" value="SLL5057 PROTEIN"/>
    <property type="match status" value="1"/>
</dbReference>
<gene>
    <name evidence="9" type="ORF">F7D09_1891</name>
</gene>
<keyword evidence="6 7" id="KW-0472">Membrane</keyword>
<feature type="transmembrane region" description="Helical" evidence="7">
    <location>
        <begin position="329"/>
        <end position="353"/>
    </location>
</feature>
<dbReference type="NCBIfam" id="TIGR03025">
    <property type="entry name" value="EPS_sugtrans"/>
    <property type="match status" value="1"/>
</dbReference>
<sequence length="521" mass="59009">MNTTASASKTETRTESSARLNALRQHQLSRVMYWRFFVNLGLMLCDAAMFIIGGALVLDLRHESGDLRAMRFDFDLSTNVYLVIVAVIWVFCLYKVGIYHRHVMGDGYQLNVLLVKGALLCWIAQCALSFFFGFDLALTTVMLMAGAAFAFNAVERILARWVITRSRAKGAYAYGTVIVGSPRGIGRTLHFLSNKRQLNYRPVAVCPIRFNEETGRVEADPDTDELLKQMVLNWGSRLTVIPYTEHDLAERFVNMQVQTVMVCDVLRRFSDNFNVFSVRMESLGLELALITSAADAGGHETQIRQIQGTTVLTLRLPQYRASTRLLKRILDLVVSSLAIVLSLIVTVPVAIAIKLEDHGPVFYRQKRIGLRGKPFMMIKFRSMVTNADALKKKLAEQTGQEDRFIFKMKNDPRITRVGRFIRRFSIDELPQFINVWMGDMSVVGPRPPLPEEYARYNMLYATRMLVKPGITGPWQVSGRSDLDEEESEQLDVAYVQNWSIAGDIMLMFRTVGAVLSHKGAY</sequence>
<dbReference type="InterPro" id="IPR003362">
    <property type="entry name" value="Bact_transf"/>
</dbReference>
<dbReference type="AlphaFoldDB" id="A0A6I1GDI4"/>
<evidence type="ECO:0000256" key="5">
    <source>
        <dbReference type="ARBA" id="ARBA00022989"/>
    </source>
</evidence>
<dbReference type="EMBL" id="WBVT01000041">
    <property type="protein sequence ID" value="KAB7789595.1"/>
    <property type="molecule type" value="Genomic_DNA"/>
</dbReference>
<evidence type="ECO:0000256" key="3">
    <source>
        <dbReference type="ARBA" id="ARBA00022679"/>
    </source>
</evidence>
<keyword evidence="4 7" id="KW-0812">Transmembrane</keyword>
<comment type="caution">
    <text evidence="9">The sequence shown here is derived from an EMBL/GenBank/DDBJ whole genome shotgun (WGS) entry which is preliminary data.</text>
</comment>
<protein>
    <submittedName>
        <fullName evidence="9">Galactosyl transferase</fullName>
    </submittedName>
</protein>
<evidence type="ECO:0000256" key="4">
    <source>
        <dbReference type="ARBA" id="ARBA00022692"/>
    </source>
</evidence>
<feature type="transmembrane region" description="Helical" evidence="7">
    <location>
        <begin position="138"/>
        <end position="159"/>
    </location>
</feature>
<keyword evidence="3 9" id="KW-0808">Transferase</keyword>
<dbReference type="PANTHER" id="PTHR30576">
    <property type="entry name" value="COLANIC BIOSYNTHESIS UDP-GLUCOSE LIPID CARRIER TRANSFERASE"/>
    <property type="match status" value="1"/>
</dbReference>
<evidence type="ECO:0000313" key="9">
    <source>
        <dbReference type="EMBL" id="KAB7789595.1"/>
    </source>
</evidence>
<evidence type="ECO:0000259" key="8">
    <source>
        <dbReference type="Pfam" id="PF02397"/>
    </source>
</evidence>
<dbReference type="Proteomes" id="UP000441772">
    <property type="component" value="Unassembled WGS sequence"/>
</dbReference>
<reference evidence="9 10" key="1">
    <citation type="submission" date="2019-09" db="EMBL/GenBank/DDBJ databases">
        <title>Characterization of the phylogenetic diversity of two novel species belonging to the genus Bifidobacterium: Bifidobacterium cebidarum sp. nov. and Bifidobacterium leontopitheci sp. nov.</title>
        <authorList>
            <person name="Lugli G.A."/>
            <person name="Duranti S."/>
            <person name="Milani C."/>
            <person name="Turroni F."/>
            <person name="Ventura M."/>
        </authorList>
    </citation>
    <scope>NUCLEOTIDE SEQUENCE [LARGE SCALE GENOMIC DNA]</scope>
    <source>
        <strain evidence="9 10">LMG 31471</strain>
    </source>
</reference>
<name>A0A6I1GDI4_9BIFI</name>
<accession>A0A6I1GDI4</accession>
<keyword evidence="10" id="KW-1185">Reference proteome</keyword>